<sequence>MKKADDMGYRAYAFASPMGKRLYERLGFQMLGSVTAQVEGEDEKLELFCLDYEKEIGEEEET</sequence>
<dbReference type="OrthoDB" id="4738875at2759"/>
<reference evidence="1" key="1">
    <citation type="journal article" date="2020" name="Stud. Mycol.">
        <title>101 Dothideomycetes genomes: a test case for predicting lifestyles and emergence of pathogens.</title>
        <authorList>
            <person name="Haridas S."/>
            <person name="Albert R."/>
            <person name="Binder M."/>
            <person name="Bloem J."/>
            <person name="Labutti K."/>
            <person name="Salamov A."/>
            <person name="Andreopoulos B."/>
            <person name="Baker S."/>
            <person name="Barry K."/>
            <person name="Bills G."/>
            <person name="Bluhm B."/>
            <person name="Cannon C."/>
            <person name="Castanera R."/>
            <person name="Culley D."/>
            <person name="Daum C."/>
            <person name="Ezra D."/>
            <person name="Gonzalez J."/>
            <person name="Henrissat B."/>
            <person name="Kuo A."/>
            <person name="Liang C."/>
            <person name="Lipzen A."/>
            <person name="Lutzoni F."/>
            <person name="Magnuson J."/>
            <person name="Mondo S."/>
            <person name="Nolan M."/>
            <person name="Ohm R."/>
            <person name="Pangilinan J."/>
            <person name="Park H.-J."/>
            <person name="Ramirez L."/>
            <person name="Alfaro M."/>
            <person name="Sun H."/>
            <person name="Tritt A."/>
            <person name="Yoshinaga Y."/>
            <person name="Zwiers L.-H."/>
            <person name="Turgeon B."/>
            <person name="Goodwin S."/>
            <person name="Spatafora J."/>
            <person name="Crous P."/>
            <person name="Grigoriev I."/>
        </authorList>
    </citation>
    <scope>NUCLEOTIDE SEQUENCE</scope>
    <source>
        <strain evidence="1">CBS 122368</strain>
    </source>
</reference>
<gene>
    <name evidence="1" type="ORF">BU26DRAFT_516224</name>
</gene>
<dbReference type="AlphaFoldDB" id="A0A6A6ITV3"/>
<evidence type="ECO:0000313" key="1">
    <source>
        <dbReference type="EMBL" id="KAF2253971.1"/>
    </source>
</evidence>
<accession>A0A6A6ITV3</accession>
<dbReference type="Gene3D" id="3.40.630.30">
    <property type="match status" value="1"/>
</dbReference>
<organism evidence="1 2">
    <name type="scientific">Trematosphaeria pertusa</name>
    <dbReference type="NCBI Taxonomy" id="390896"/>
    <lineage>
        <taxon>Eukaryota</taxon>
        <taxon>Fungi</taxon>
        <taxon>Dikarya</taxon>
        <taxon>Ascomycota</taxon>
        <taxon>Pezizomycotina</taxon>
        <taxon>Dothideomycetes</taxon>
        <taxon>Pleosporomycetidae</taxon>
        <taxon>Pleosporales</taxon>
        <taxon>Massarineae</taxon>
        <taxon>Trematosphaeriaceae</taxon>
        <taxon>Trematosphaeria</taxon>
    </lineage>
</organism>
<dbReference type="EMBL" id="ML987191">
    <property type="protein sequence ID" value="KAF2253971.1"/>
    <property type="molecule type" value="Genomic_DNA"/>
</dbReference>
<keyword evidence="2" id="KW-1185">Reference proteome</keyword>
<protein>
    <recommendedName>
        <fullName evidence="3">N-acetyltransferase domain-containing protein</fullName>
    </recommendedName>
</protein>
<dbReference type="GeneID" id="54581604"/>
<dbReference type="RefSeq" id="XP_033688975.1">
    <property type="nucleotide sequence ID" value="XM_033828274.1"/>
</dbReference>
<proteinExistence type="predicted"/>
<evidence type="ECO:0008006" key="3">
    <source>
        <dbReference type="Google" id="ProtNLM"/>
    </source>
</evidence>
<evidence type="ECO:0000313" key="2">
    <source>
        <dbReference type="Proteomes" id="UP000800094"/>
    </source>
</evidence>
<name>A0A6A6ITV3_9PLEO</name>
<dbReference type="Proteomes" id="UP000800094">
    <property type="component" value="Unassembled WGS sequence"/>
</dbReference>